<organism evidence="3 4">
    <name type="scientific">Diaporthe australafricana</name>
    <dbReference type="NCBI Taxonomy" id="127596"/>
    <lineage>
        <taxon>Eukaryota</taxon>
        <taxon>Fungi</taxon>
        <taxon>Dikarya</taxon>
        <taxon>Ascomycota</taxon>
        <taxon>Pezizomycotina</taxon>
        <taxon>Sordariomycetes</taxon>
        <taxon>Sordariomycetidae</taxon>
        <taxon>Diaporthales</taxon>
        <taxon>Diaporthaceae</taxon>
        <taxon>Diaporthe</taxon>
    </lineage>
</organism>
<dbReference type="Proteomes" id="UP001583177">
    <property type="component" value="Unassembled WGS sequence"/>
</dbReference>
<accession>A0ABR3W461</accession>
<dbReference type="InterPro" id="IPR036396">
    <property type="entry name" value="Cyt_P450_sf"/>
</dbReference>
<dbReference type="InterPro" id="IPR044053">
    <property type="entry name" value="AsaB-like"/>
</dbReference>
<evidence type="ECO:0000313" key="4">
    <source>
        <dbReference type="Proteomes" id="UP001583177"/>
    </source>
</evidence>
<comment type="caution">
    <text evidence="3">The sequence shown here is derived from an EMBL/GenBank/DDBJ whole genome shotgun (WGS) entry which is preliminary data.</text>
</comment>
<keyword evidence="2" id="KW-0812">Transmembrane</keyword>
<dbReference type="PANTHER" id="PTHR34598">
    <property type="entry name" value="BLL6449 PROTEIN"/>
    <property type="match status" value="1"/>
</dbReference>
<dbReference type="EMBL" id="JAWRVE010000156">
    <property type="protein sequence ID" value="KAL1852794.1"/>
    <property type="molecule type" value="Genomic_DNA"/>
</dbReference>
<evidence type="ECO:0000313" key="3">
    <source>
        <dbReference type="EMBL" id="KAL1852794.1"/>
    </source>
</evidence>
<keyword evidence="2" id="KW-0472">Membrane</keyword>
<reference evidence="3 4" key="1">
    <citation type="journal article" date="2024" name="IMA Fungus">
        <title>IMA Genome - F19 : A genome assembly and annotation guide to empower mycologists, including annotated draft genome sequences of Ceratocystis pirilliformis, Diaporthe australafricana, Fusarium ophioides, Paecilomyces lecythidis, and Sporothrix stenoceras.</title>
        <authorList>
            <person name="Aylward J."/>
            <person name="Wilson A.M."/>
            <person name="Visagie C.M."/>
            <person name="Spraker J."/>
            <person name="Barnes I."/>
            <person name="Buitendag C."/>
            <person name="Ceriani C."/>
            <person name="Del Mar Angel L."/>
            <person name="du Plessis D."/>
            <person name="Fuchs T."/>
            <person name="Gasser K."/>
            <person name="Kramer D."/>
            <person name="Li W."/>
            <person name="Munsamy K."/>
            <person name="Piso A."/>
            <person name="Price J.L."/>
            <person name="Sonnekus B."/>
            <person name="Thomas C."/>
            <person name="van der Nest A."/>
            <person name="van Dijk A."/>
            <person name="van Heerden A."/>
            <person name="van Vuuren N."/>
            <person name="Yilmaz N."/>
            <person name="Duong T.A."/>
            <person name="van der Merwe N.A."/>
            <person name="Wingfield M.J."/>
            <person name="Wingfield B.D."/>
        </authorList>
    </citation>
    <scope>NUCLEOTIDE SEQUENCE [LARGE SCALE GENOMIC DNA]</scope>
    <source>
        <strain evidence="3 4">CMW 18300</strain>
    </source>
</reference>
<protein>
    <submittedName>
        <fullName evidence="3">Uncharacterized protein</fullName>
    </submittedName>
</protein>
<name>A0ABR3W461_9PEZI</name>
<comment type="similarity">
    <text evidence="1">Belongs to the asaB hydroxylase/desaturase family.</text>
</comment>
<gene>
    <name evidence="3" type="ORF">Daus18300_012038</name>
</gene>
<dbReference type="PANTHER" id="PTHR34598:SF3">
    <property type="entry name" value="OXIDOREDUCTASE AN1597"/>
    <property type="match status" value="1"/>
</dbReference>
<dbReference type="NCBIfam" id="NF041278">
    <property type="entry name" value="CmcJ_NvfI_EfuI"/>
    <property type="match status" value="1"/>
</dbReference>
<evidence type="ECO:0000256" key="2">
    <source>
        <dbReference type="SAM" id="Phobius"/>
    </source>
</evidence>
<proteinExistence type="inferred from homology"/>
<sequence>MAEDWPLALMDYRSIKESEIHPTSIFKQRFERQGQTVSINHCSDQQWYFLNRQDSHEVTLIKIWDNKDAVAKMCPHGSFHNPQAAADAKARESVEVTKPTGKPFTVRWWAMDFLILPPKYLFALRDAGWVHLSFFRTISDLTPLLEAEIQFALQVELEGRDGQKRNARNLFSAITHRTASRILIGKELCRQERFFRLSTSFIMSIFFTALVIVKLPLGPLRRWLA</sequence>
<evidence type="ECO:0000256" key="1">
    <source>
        <dbReference type="ARBA" id="ARBA00023604"/>
    </source>
</evidence>
<keyword evidence="4" id="KW-1185">Reference proteome</keyword>
<dbReference type="SUPFAM" id="SSF48264">
    <property type="entry name" value="Cytochrome P450"/>
    <property type="match status" value="1"/>
</dbReference>
<feature type="transmembrane region" description="Helical" evidence="2">
    <location>
        <begin position="194"/>
        <end position="213"/>
    </location>
</feature>
<keyword evidence="2" id="KW-1133">Transmembrane helix</keyword>